<feature type="transmembrane region" description="Helical" evidence="7">
    <location>
        <begin position="7"/>
        <end position="27"/>
    </location>
</feature>
<evidence type="ECO:0000313" key="9">
    <source>
        <dbReference type="EMBL" id="QDH22141.1"/>
    </source>
</evidence>
<accession>A0A4Y6V0K8</accession>
<dbReference type="InterPro" id="IPR050189">
    <property type="entry name" value="MFS_Efflux_Transporters"/>
</dbReference>
<dbReference type="GO" id="GO:0005886">
    <property type="term" value="C:plasma membrane"/>
    <property type="evidence" value="ECO:0007669"/>
    <property type="project" value="UniProtKB-SubCell"/>
</dbReference>
<organism evidence="9 10">
    <name type="scientific">Saccharibacillus brassicae</name>
    <dbReference type="NCBI Taxonomy" id="2583377"/>
    <lineage>
        <taxon>Bacteria</taxon>
        <taxon>Bacillati</taxon>
        <taxon>Bacillota</taxon>
        <taxon>Bacilli</taxon>
        <taxon>Bacillales</taxon>
        <taxon>Paenibacillaceae</taxon>
        <taxon>Saccharibacillus</taxon>
    </lineage>
</organism>
<keyword evidence="5 7" id="KW-1133">Transmembrane helix</keyword>
<proteinExistence type="predicted"/>
<dbReference type="PANTHER" id="PTHR43124">
    <property type="entry name" value="PURINE EFFLUX PUMP PBUE"/>
    <property type="match status" value="1"/>
</dbReference>
<evidence type="ECO:0000256" key="6">
    <source>
        <dbReference type="ARBA" id="ARBA00023136"/>
    </source>
</evidence>
<dbReference type="Gene3D" id="1.20.1250.20">
    <property type="entry name" value="MFS general substrate transporter like domains"/>
    <property type="match status" value="2"/>
</dbReference>
<feature type="domain" description="Major facilitator superfamily (MFS) profile" evidence="8">
    <location>
        <begin position="1"/>
        <end position="372"/>
    </location>
</feature>
<dbReference type="InterPro" id="IPR020846">
    <property type="entry name" value="MFS_dom"/>
</dbReference>
<dbReference type="InterPro" id="IPR011701">
    <property type="entry name" value="MFS"/>
</dbReference>
<evidence type="ECO:0000256" key="1">
    <source>
        <dbReference type="ARBA" id="ARBA00004651"/>
    </source>
</evidence>
<feature type="transmembrane region" description="Helical" evidence="7">
    <location>
        <begin position="287"/>
        <end position="307"/>
    </location>
</feature>
<dbReference type="AlphaFoldDB" id="A0A4Y6V0K8"/>
<evidence type="ECO:0000313" key="10">
    <source>
        <dbReference type="Proteomes" id="UP000316968"/>
    </source>
</evidence>
<dbReference type="GO" id="GO:0022857">
    <property type="term" value="F:transmembrane transporter activity"/>
    <property type="evidence" value="ECO:0007669"/>
    <property type="project" value="InterPro"/>
</dbReference>
<evidence type="ECO:0000256" key="5">
    <source>
        <dbReference type="ARBA" id="ARBA00022989"/>
    </source>
</evidence>
<dbReference type="Pfam" id="PF07690">
    <property type="entry name" value="MFS_1"/>
    <property type="match status" value="1"/>
</dbReference>
<feature type="transmembrane region" description="Helical" evidence="7">
    <location>
        <begin position="95"/>
        <end position="113"/>
    </location>
</feature>
<keyword evidence="10" id="KW-1185">Reference proteome</keyword>
<keyword evidence="3" id="KW-1003">Cell membrane</keyword>
<comment type="subcellular location">
    <subcellularLocation>
        <location evidence="1">Cell membrane</location>
        <topology evidence="1">Multi-pass membrane protein</topology>
    </subcellularLocation>
</comment>
<feature type="transmembrane region" description="Helical" evidence="7">
    <location>
        <begin position="47"/>
        <end position="65"/>
    </location>
</feature>
<dbReference type="KEGG" id="saca:FFV09_15595"/>
<protein>
    <submittedName>
        <fullName evidence="9">MFS transporter</fullName>
    </submittedName>
</protein>
<name>A0A4Y6V0K8_SACBS</name>
<dbReference type="PANTHER" id="PTHR43124:SF3">
    <property type="entry name" value="CHLORAMPHENICOL EFFLUX PUMP RV0191"/>
    <property type="match status" value="1"/>
</dbReference>
<reference evidence="9 10" key="1">
    <citation type="submission" date="2019-06" db="EMBL/GenBank/DDBJ databases">
        <title>Saccharibacillus brassicae sp. nov., an endophytic bacterium isolated from Chinese cabbage seeds (Brassica pekinensis).</title>
        <authorList>
            <person name="Jiang L."/>
            <person name="Lee J."/>
            <person name="Kim S.W."/>
        </authorList>
    </citation>
    <scope>NUCLEOTIDE SEQUENCE [LARGE SCALE GENOMIC DNA]</scope>
    <source>
        <strain evidence="10">KCTC 43072 / ATSA2</strain>
    </source>
</reference>
<feature type="transmembrane region" description="Helical" evidence="7">
    <location>
        <begin position="158"/>
        <end position="177"/>
    </location>
</feature>
<keyword evidence="6 7" id="KW-0472">Membrane</keyword>
<keyword evidence="4 7" id="KW-0812">Transmembrane</keyword>
<evidence type="ECO:0000259" key="8">
    <source>
        <dbReference type="PROSITE" id="PS50850"/>
    </source>
</evidence>
<dbReference type="RefSeq" id="WP_141448685.1">
    <property type="nucleotide sequence ID" value="NZ_CP041217.1"/>
</dbReference>
<dbReference type="OrthoDB" id="2957247at2"/>
<dbReference type="Proteomes" id="UP000316968">
    <property type="component" value="Chromosome"/>
</dbReference>
<feature type="transmembrane region" description="Helical" evidence="7">
    <location>
        <begin position="346"/>
        <end position="364"/>
    </location>
</feature>
<feature type="transmembrane region" description="Helical" evidence="7">
    <location>
        <begin position="319"/>
        <end position="340"/>
    </location>
</feature>
<keyword evidence="2" id="KW-0813">Transport</keyword>
<evidence type="ECO:0000256" key="7">
    <source>
        <dbReference type="SAM" id="Phobius"/>
    </source>
</evidence>
<feature type="transmembrane region" description="Helical" evidence="7">
    <location>
        <begin position="198"/>
        <end position="215"/>
    </location>
</feature>
<evidence type="ECO:0000256" key="2">
    <source>
        <dbReference type="ARBA" id="ARBA00022448"/>
    </source>
</evidence>
<evidence type="ECO:0000256" key="3">
    <source>
        <dbReference type="ARBA" id="ARBA00022475"/>
    </source>
</evidence>
<dbReference type="EMBL" id="CP041217">
    <property type="protein sequence ID" value="QDH22141.1"/>
    <property type="molecule type" value="Genomic_DNA"/>
</dbReference>
<feature type="transmembrane region" description="Helical" evidence="7">
    <location>
        <begin position="262"/>
        <end position="281"/>
    </location>
</feature>
<feature type="transmembrane region" description="Helical" evidence="7">
    <location>
        <begin position="235"/>
        <end position="255"/>
    </location>
</feature>
<dbReference type="PROSITE" id="PS50850">
    <property type="entry name" value="MFS"/>
    <property type="match status" value="1"/>
</dbReference>
<sequence length="378" mass="39237">MKSIIGPGMAMVAVCYAFARFAFALFLPDISREFELDAAAAGRMQSLSYLAYVLALTVSAFTLRVIGQRGTILVTGACAIAGLTLIAAASDARMLSIGLFAAGLSTGWVSPVLGQLVARSLEPQRQNGANARINSGSGIGIVLSGLAAMIFAASWRGAYALFALVGVLTVAWLIFRLRGVPNERPRGGSLWSEARKSGRLLPASLIAGLGCAAYWTYLISHLQAEQHLSAQAASWYWIAVGAAGIAGGSAGKIAAARGLRRAYRLGVALLSVSVALIALSVPEVSLFSALLFGAAYVLLTSLFILWGTGIPDASPSAQISLSFLALGVGQFAGSGLAGIWIEAVGYDAVFLLFAIVLLIGLLFYPNAEKPALPKEPAA</sequence>
<feature type="transmembrane region" description="Helical" evidence="7">
    <location>
        <begin position="133"/>
        <end position="152"/>
    </location>
</feature>
<evidence type="ECO:0000256" key="4">
    <source>
        <dbReference type="ARBA" id="ARBA00022692"/>
    </source>
</evidence>
<dbReference type="InterPro" id="IPR036259">
    <property type="entry name" value="MFS_trans_sf"/>
</dbReference>
<dbReference type="SUPFAM" id="SSF103473">
    <property type="entry name" value="MFS general substrate transporter"/>
    <property type="match status" value="1"/>
</dbReference>
<feature type="transmembrane region" description="Helical" evidence="7">
    <location>
        <begin position="72"/>
        <end position="89"/>
    </location>
</feature>
<gene>
    <name evidence="9" type="ORF">FFV09_15595</name>
</gene>